<accession>A0AAV2TUI4</accession>
<evidence type="ECO:0000256" key="1">
    <source>
        <dbReference type="SAM" id="MobiDB-lite"/>
    </source>
</evidence>
<feature type="compositionally biased region" description="Polar residues" evidence="1">
    <location>
        <begin position="172"/>
        <end position="185"/>
    </location>
</feature>
<feature type="compositionally biased region" description="Basic residues" evidence="1">
    <location>
        <begin position="211"/>
        <end position="222"/>
    </location>
</feature>
<dbReference type="EMBL" id="CAXLJL010000723">
    <property type="protein sequence ID" value="CAL5140457.1"/>
    <property type="molecule type" value="Genomic_DNA"/>
</dbReference>
<gene>
    <name evidence="2" type="ORF">CDAUBV1_LOCUS15773</name>
</gene>
<evidence type="ECO:0000313" key="2">
    <source>
        <dbReference type="EMBL" id="CAL5140457.1"/>
    </source>
</evidence>
<name>A0AAV2TUI4_CALDB</name>
<comment type="caution">
    <text evidence="2">The sequence shown here is derived from an EMBL/GenBank/DDBJ whole genome shotgun (WGS) entry which is preliminary data.</text>
</comment>
<organism evidence="2 3">
    <name type="scientific">Calicophoron daubneyi</name>
    <name type="common">Rumen fluke</name>
    <name type="synonym">Paramphistomum daubneyi</name>
    <dbReference type="NCBI Taxonomy" id="300641"/>
    <lineage>
        <taxon>Eukaryota</taxon>
        <taxon>Metazoa</taxon>
        <taxon>Spiralia</taxon>
        <taxon>Lophotrochozoa</taxon>
        <taxon>Platyhelminthes</taxon>
        <taxon>Trematoda</taxon>
        <taxon>Digenea</taxon>
        <taxon>Plagiorchiida</taxon>
        <taxon>Pronocephalata</taxon>
        <taxon>Paramphistomoidea</taxon>
        <taxon>Paramphistomidae</taxon>
        <taxon>Calicophoron</taxon>
    </lineage>
</organism>
<feature type="compositionally biased region" description="Basic and acidic residues" evidence="1">
    <location>
        <begin position="13"/>
        <end position="24"/>
    </location>
</feature>
<evidence type="ECO:0000313" key="3">
    <source>
        <dbReference type="Proteomes" id="UP001497525"/>
    </source>
</evidence>
<proteinExistence type="predicted"/>
<feature type="region of interest" description="Disordered" evidence="1">
    <location>
        <begin position="69"/>
        <end position="93"/>
    </location>
</feature>
<feature type="region of interest" description="Disordered" evidence="1">
    <location>
        <begin position="200"/>
        <end position="244"/>
    </location>
</feature>
<dbReference type="Proteomes" id="UP001497525">
    <property type="component" value="Unassembled WGS sequence"/>
</dbReference>
<sequence>MVKAALLRRINRRRADTHVPHDKLPNNSPNPLSTPHSTAPRKDILDNDGFTIILSKKEKNLLRRSNHDELTLSSKTEPSRMDEVDDVRSTDPITSEIGDLEDEEYETDRQSTVSKSWVRKQLRVAPSGGICKATCIKRQRDLLRRVVLHTRLQLQAQTQQLSVTGPVHRPHSSSGPPASATGNSRSVNCLDFVKQWAKQTGPTTEMLSKGKGSRNRKKRSKNRDKNSNDSGLHAVSDKPLKPLKIKSNATEQAIKSFQTMLQKF</sequence>
<feature type="region of interest" description="Disordered" evidence="1">
    <location>
        <begin position="159"/>
        <end position="185"/>
    </location>
</feature>
<dbReference type="AlphaFoldDB" id="A0AAV2TUI4"/>
<reference evidence="2" key="1">
    <citation type="submission" date="2024-06" db="EMBL/GenBank/DDBJ databases">
        <authorList>
            <person name="Liu X."/>
            <person name="Lenzi L."/>
            <person name="Haldenby T S."/>
            <person name="Uol C."/>
        </authorList>
    </citation>
    <scope>NUCLEOTIDE SEQUENCE</scope>
</reference>
<feature type="region of interest" description="Disordered" evidence="1">
    <location>
        <begin position="9"/>
        <end position="44"/>
    </location>
</feature>
<protein>
    <submittedName>
        <fullName evidence="2">Uncharacterized protein</fullName>
    </submittedName>
</protein>
<feature type="compositionally biased region" description="Basic and acidic residues" evidence="1">
    <location>
        <begin position="77"/>
        <end position="89"/>
    </location>
</feature>